<dbReference type="PANTHER" id="PTHR21040">
    <property type="entry name" value="BCDNA.GH04120"/>
    <property type="match status" value="1"/>
</dbReference>
<keyword evidence="2 4" id="KW-0378">Hydrolase</keyword>
<dbReference type="InterPro" id="IPR015883">
    <property type="entry name" value="Glyco_hydro_20_cat"/>
</dbReference>
<evidence type="ECO:0000259" key="3">
    <source>
        <dbReference type="Pfam" id="PF00728"/>
    </source>
</evidence>
<reference evidence="4 5" key="1">
    <citation type="submission" date="2019-01" db="EMBL/GenBank/DDBJ databases">
        <title>Lacunisphaera sp. strain TWA-58.</title>
        <authorList>
            <person name="Chen W.-M."/>
        </authorList>
    </citation>
    <scope>NUCLEOTIDE SEQUENCE [LARGE SCALE GENOMIC DNA]</scope>
    <source>
        <strain evidence="4 5">TWA-58</strain>
    </source>
</reference>
<feature type="domain" description="Glycoside hydrolase family 20 catalytic" evidence="3">
    <location>
        <begin position="3"/>
        <end position="195"/>
    </location>
</feature>
<dbReference type="OrthoDB" id="9763537at2"/>
<protein>
    <submittedName>
        <fullName evidence="4">Glycoside hydrolase family 20</fullName>
    </submittedName>
</protein>
<sequence>MIRAFQWDLARQVERIDFLKKLLPRYARWGYEELYLHLEDAVHYPTLPGIGRDDAYTYEELGELVLTAAQCGIRVVPIINLLGHTQYLIKHPGLRDLNELRDERGGALASGQICPLHPRTLGVAEKLLRDMAPYCTAGKVHVGLDESFHLGQCPRCREEVARLGLGGHFAGHVNRLHKLVGGLGLQMGIWADMLYFVPEAIPQLPAGITAYDWYYYPFKRKPRVEFFNFAERDLHPALKKQGIRYYGCPMNGAFRYEPMPVFGDRLANIRSWWQRCQRVKSDGLLITSWEPYRLALETTTVVDAAAATLWLEADHDDATTMLARGLERALGSKQARPQARALLAADAHAFAGYARWQINDRWDAFAGEESLKPYFAEVKFFERMRAVAYDWPTALSLSLTFRLYLAKRDAFVRQAARDVFGLRRLLKRGEVKAFDLKLSQMLLAGAAFAQDCRKGLHAARAMGRRTRLATRGQNQMVVETDKSRLTAWMGWLRKLARQRDLVNGPNLMCGPWQLNLRVHNFAPAVQKVIVEQRNADGSWEELMGRYTIEFRAYAARAKTKLWRELSVPIANCDAVLRIRMGGVGQVQFSHATLTNGTMQKRLQPATKRKRLGRRAPAQGFPVLVAKDEKTSVWELPRV</sequence>
<proteinExistence type="inferred from homology"/>
<evidence type="ECO:0000256" key="1">
    <source>
        <dbReference type="ARBA" id="ARBA00006285"/>
    </source>
</evidence>
<gene>
    <name evidence="4" type="ORF">ESB00_01625</name>
</gene>
<evidence type="ECO:0000256" key="2">
    <source>
        <dbReference type="ARBA" id="ARBA00022801"/>
    </source>
</evidence>
<evidence type="ECO:0000313" key="5">
    <source>
        <dbReference type="Proteomes" id="UP000290218"/>
    </source>
</evidence>
<name>A0A4Q1C788_9BACT</name>
<dbReference type="Pfam" id="PF00728">
    <property type="entry name" value="Glyco_hydro_20"/>
    <property type="match status" value="1"/>
</dbReference>
<dbReference type="GO" id="GO:0005975">
    <property type="term" value="P:carbohydrate metabolic process"/>
    <property type="evidence" value="ECO:0007669"/>
    <property type="project" value="InterPro"/>
</dbReference>
<dbReference type="Gene3D" id="3.20.20.80">
    <property type="entry name" value="Glycosidases"/>
    <property type="match status" value="1"/>
</dbReference>
<dbReference type="InterPro" id="IPR017853">
    <property type="entry name" value="GH"/>
</dbReference>
<organism evidence="4 5">
    <name type="scientific">Oleiharenicola lentus</name>
    <dbReference type="NCBI Taxonomy" id="2508720"/>
    <lineage>
        <taxon>Bacteria</taxon>
        <taxon>Pseudomonadati</taxon>
        <taxon>Verrucomicrobiota</taxon>
        <taxon>Opitutia</taxon>
        <taxon>Opitutales</taxon>
        <taxon>Opitutaceae</taxon>
        <taxon>Oleiharenicola</taxon>
    </lineage>
</organism>
<dbReference type="RefSeq" id="WP_129045986.1">
    <property type="nucleotide sequence ID" value="NZ_SDHX01000001.1"/>
</dbReference>
<accession>A0A4Q1C788</accession>
<dbReference type="GO" id="GO:0004563">
    <property type="term" value="F:beta-N-acetylhexosaminidase activity"/>
    <property type="evidence" value="ECO:0007669"/>
    <property type="project" value="UniProtKB-ARBA"/>
</dbReference>
<comment type="similarity">
    <text evidence="1">Belongs to the glycosyl hydrolase 20 family.</text>
</comment>
<dbReference type="Proteomes" id="UP000290218">
    <property type="component" value="Unassembled WGS sequence"/>
</dbReference>
<dbReference type="PANTHER" id="PTHR21040:SF8">
    <property type="entry name" value="BCDNA.GH04120"/>
    <property type="match status" value="1"/>
</dbReference>
<evidence type="ECO:0000313" key="4">
    <source>
        <dbReference type="EMBL" id="RXK54622.1"/>
    </source>
</evidence>
<dbReference type="SUPFAM" id="SSF51445">
    <property type="entry name" value="(Trans)glycosidases"/>
    <property type="match status" value="1"/>
</dbReference>
<dbReference type="AlphaFoldDB" id="A0A4Q1C788"/>
<dbReference type="InterPro" id="IPR038901">
    <property type="entry name" value="HEXDC-like"/>
</dbReference>
<keyword evidence="5" id="KW-1185">Reference proteome</keyword>
<comment type="caution">
    <text evidence="4">The sequence shown here is derived from an EMBL/GenBank/DDBJ whole genome shotgun (WGS) entry which is preliminary data.</text>
</comment>
<dbReference type="EMBL" id="SDHX01000001">
    <property type="protein sequence ID" value="RXK54622.1"/>
    <property type="molecule type" value="Genomic_DNA"/>
</dbReference>